<gene>
    <name evidence="1" type="primary">Abcb10</name>
    <name evidence="1" type="ORF">SNEC2469_LOCUS22025</name>
</gene>
<accession>A0A812XZ41</accession>
<evidence type="ECO:0000313" key="1">
    <source>
        <dbReference type="EMBL" id="CAE7758027.1"/>
    </source>
</evidence>
<reference evidence="1" key="1">
    <citation type="submission" date="2021-02" db="EMBL/GenBank/DDBJ databases">
        <authorList>
            <person name="Dougan E. K."/>
            <person name="Rhodes N."/>
            <person name="Thang M."/>
            <person name="Chan C."/>
        </authorList>
    </citation>
    <scope>NUCLEOTIDE SEQUENCE</scope>
</reference>
<dbReference type="Proteomes" id="UP000601435">
    <property type="component" value="Unassembled WGS sequence"/>
</dbReference>
<feature type="non-terminal residue" evidence="1">
    <location>
        <position position="1"/>
    </location>
</feature>
<dbReference type="EMBL" id="CAJNJA010039591">
    <property type="protein sequence ID" value="CAE7758027.1"/>
    <property type="molecule type" value="Genomic_DNA"/>
</dbReference>
<evidence type="ECO:0000313" key="2">
    <source>
        <dbReference type="Proteomes" id="UP000601435"/>
    </source>
</evidence>
<organism evidence="1 2">
    <name type="scientific">Symbiodinium necroappetens</name>
    <dbReference type="NCBI Taxonomy" id="1628268"/>
    <lineage>
        <taxon>Eukaryota</taxon>
        <taxon>Sar</taxon>
        <taxon>Alveolata</taxon>
        <taxon>Dinophyceae</taxon>
        <taxon>Suessiales</taxon>
        <taxon>Symbiodiniaceae</taxon>
        <taxon>Symbiodinium</taxon>
    </lineage>
</organism>
<name>A0A812XZ41_9DINO</name>
<proteinExistence type="predicted"/>
<comment type="caution">
    <text evidence="1">The sequence shown here is derived from an EMBL/GenBank/DDBJ whole genome shotgun (WGS) entry which is preliminary data.</text>
</comment>
<protein>
    <submittedName>
        <fullName evidence="1">Abcb10 protein</fullName>
    </submittedName>
</protein>
<sequence length="319" mass="34939">TRKLARRAFKNALSGALKEAEEQGKNLITEPLMASLEAVRGPRAIVTPWSSRAVTQRIRLVSIARRYLGYLSVLSLAIQSFKGLRQFSASDKASLEHTEKELEKVSPARDAWLLRHLWPELAPLTLGAGALAIASFVNFRTGAQLKQAIESAEEGRSSAARSLLLFGLGALAGCVRTISFDSTSERLRASMAVEVFAARLLEEPQVSSDASGASQNKASVASMESDVALCADFILKLQNLVRYAWLGQHFPNFARAELQIWIPSYGNATASKAEPRPTQKHCKHPLQVFDRGRDSDHVPCVLEAERSCVAPLGHRRPAR</sequence>
<dbReference type="AlphaFoldDB" id="A0A812XZ41"/>
<keyword evidence="2" id="KW-1185">Reference proteome</keyword>
<feature type="non-terminal residue" evidence="1">
    <location>
        <position position="319"/>
    </location>
</feature>
<dbReference type="OrthoDB" id="439005at2759"/>